<feature type="transmembrane region" description="Helical" evidence="8">
    <location>
        <begin position="249"/>
        <end position="268"/>
    </location>
</feature>
<dbReference type="Proteomes" id="UP000323011">
    <property type="component" value="Unassembled WGS sequence"/>
</dbReference>
<dbReference type="GO" id="GO:0016020">
    <property type="term" value="C:membrane"/>
    <property type="evidence" value="ECO:0007669"/>
    <property type="project" value="UniProtKB-SubCell"/>
</dbReference>
<evidence type="ECO:0000259" key="9">
    <source>
        <dbReference type="Pfam" id="PF00324"/>
    </source>
</evidence>
<feature type="transmembrane region" description="Helical" evidence="8">
    <location>
        <begin position="132"/>
        <end position="159"/>
    </location>
</feature>
<reference evidence="13 14" key="1">
    <citation type="submission" date="2019-07" db="EMBL/GenBank/DDBJ databases">
        <title>Genomes of Cafeteria roenbergensis.</title>
        <authorList>
            <person name="Fischer M.G."/>
            <person name="Hackl T."/>
            <person name="Roman M."/>
        </authorList>
    </citation>
    <scope>NUCLEOTIDE SEQUENCE [LARGE SCALE GENOMIC DNA]</scope>
    <source>
        <strain evidence="11 13">BVI</strain>
        <strain evidence="12 14">Cflag</strain>
    </source>
</reference>
<gene>
    <name evidence="11" type="ORF">FNF29_01880</name>
    <name evidence="12" type="ORF">FNF31_03619</name>
</gene>
<sequence length="1245" mass="129702">MAAAQASIASGTGSYSATWGARPELETYGGDGRGDGIPGIAALRRGRLHANLADVFATDMVDSAARTRDEQAKADLQQDGGGASGGGDSTAVAAKPAAKKFGMLDGVLARCLVQIWGVIIFLRLGWLVGYGGIGVVIGVVLLSSAITTLTTLSLSAISTNGRVQGGGAYFLISRSLGPELGGAIGVLFAAANAVAIALYLLGLAETVVDQVGVPIIDRAWDLRIIAFICLAVLTVLVFVGISVVIKFQLALLLLLLLAFASFIAGVFLDPDRPGADAAAVALGTRNWQPAFDGQAAEFPEAAAKLLAVDGTVTFATCLAIFFPAATGIMAGANISGDLKSPRTAIPNGTLLSIGISALVYVVLVILIGSSAERTVDLGNGNFGGLLHDNGLMAKLAAEPWLVNLGIYAATLSSALASLVGAPRILQAVAKDNLFPFLRRFGNGYGGNDEPLEAYALSVLVAAACIAIGELNLVAPLVTSLFLLSYFLVNYACLAAELSRSPGWRPSFRYYSKYSSALGAAACLGMLLFLDYLSGIVAVLITGLLFLYVKHTTAANVSWGSASEGSAYMAAVRTLSALQRTQRHVKNWRPQFLVLVGGTLDARLRRAGLVHFMRHMGKGKGVTVYARVLSDSFTAFCARKAELYPSGAYAANEVPRRELLRWLHRLRAAGFAQAVVSPSLRTGVQSLLQLGGLGQLRPNIAVLGAKTSWRTEGEAAAAEYVGMIGDAFDMDCGVAMVCGLRRYEDLTAETDPVARHAKAAAAKVRQRLEEAGIDLELVSPVHASRHPDSKARAAPRRGETSDDEDDDSDDGSPERRDDDADAAHQEGEDGEEEEEEEEEGDVDGAESLEEVDCTDVAADSSAERVGGAAGRRGAGRQRSSARQAKLAITAQVAAAVAADEAASAAADPAEAASEAAFVAAAADRAPAGEVGAVTRLAAAAAAAGAVAPDGVSLKIRASAAGAGDEAGAGESLSDDAHGAGSRGGSGPGASHRATDSEPGRKLLDASPDGRLPPAHQSMPVPDLMRLFEHDMDEGGNAAVEAGGSPGEDSGRAGCCAGLSRLCGTRMQPGHGAGSRIDVWWLSDDGGLTIMLPHLLSRCRRWRGASIRVWVVSKDGMQAVRQQRSMAELLAEVRIPAEVLAVHNDTPLKPSQRLIDAHAALGVERVHGEVSDQSKAFLRMGEIIEDKSADAAMVFVSLPVPRQGQPARRYLSWVDSLSSLSRATPERAAIPVVMVRGNNSPVLTFFS</sequence>
<feature type="transmembrane region" description="Helical" evidence="8">
    <location>
        <begin position="180"/>
        <end position="204"/>
    </location>
</feature>
<evidence type="ECO:0000256" key="7">
    <source>
        <dbReference type="SAM" id="MobiDB-lite"/>
    </source>
</evidence>
<feature type="transmembrane region" description="Helical" evidence="8">
    <location>
        <begin position="516"/>
        <end position="547"/>
    </location>
</feature>
<proteinExistence type="inferred from homology"/>
<evidence type="ECO:0000313" key="14">
    <source>
        <dbReference type="Proteomes" id="UP000325113"/>
    </source>
</evidence>
<dbReference type="PANTHER" id="PTHR11827">
    <property type="entry name" value="SOLUTE CARRIER FAMILY 12, CATION COTRANSPORTERS"/>
    <property type="match status" value="1"/>
</dbReference>
<feature type="region of interest" description="Disordered" evidence="7">
    <location>
        <begin position="963"/>
        <end position="1017"/>
    </location>
</feature>
<dbReference type="InterPro" id="IPR004841">
    <property type="entry name" value="AA-permease/SLC12A_dom"/>
</dbReference>
<feature type="transmembrane region" description="Helical" evidence="8">
    <location>
        <begin position="107"/>
        <end position="126"/>
    </location>
</feature>
<dbReference type="GO" id="GO:0055075">
    <property type="term" value="P:potassium ion homeostasis"/>
    <property type="evidence" value="ECO:0007669"/>
    <property type="project" value="TreeGrafter"/>
</dbReference>
<feature type="region of interest" description="Disordered" evidence="7">
    <location>
        <begin position="778"/>
        <end position="882"/>
    </location>
</feature>
<feature type="compositionally biased region" description="Gly residues" evidence="7">
    <location>
        <begin position="79"/>
        <end position="88"/>
    </location>
</feature>
<feature type="compositionally biased region" description="Acidic residues" evidence="7">
    <location>
        <begin position="800"/>
        <end position="810"/>
    </location>
</feature>
<dbReference type="Gene3D" id="1.20.1740.10">
    <property type="entry name" value="Amino acid/polyamine transporter I"/>
    <property type="match status" value="1"/>
</dbReference>
<dbReference type="FunFam" id="1.20.1740.10:FF:000013">
    <property type="entry name" value="Solute carrier family 12 member"/>
    <property type="match status" value="1"/>
</dbReference>
<accession>A0A5A8CQZ6</accession>
<feature type="region of interest" description="Disordered" evidence="7">
    <location>
        <begin position="68"/>
        <end position="89"/>
    </location>
</feature>
<evidence type="ECO:0000256" key="8">
    <source>
        <dbReference type="SAM" id="Phobius"/>
    </source>
</evidence>
<dbReference type="EMBL" id="VLTN01000008">
    <property type="protein sequence ID" value="KAA0155129.1"/>
    <property type="molecule type" value="Genomic_DNA"/>
</dbReference>
<keyword evidence="6 8" id="KW-0472">Membrane</keyword>
<dbReference type="InterPro" id="IPR004842">
    <property type="entry name" value="SLC12A_fam"/>
</dbReference>
<feature type="transmembrane region" description="Helical" evidence="8">
    <location>
        <begin position="312"/>
        <end position="332"/>
    </location>
</feature>
<feature type="transmembrane region" description="Helical" evidence="8">
    <location>
        <begin position="344"/>
        <end position="367"/>
    </location>
</feature>
<evidence type="ECO:0000256" key="1">
    <source>
        <dbReference type="ARBA" id="ARBA00004141"/>
    </source>
</evidence>
<evidence type="ECO:0000259" key="10">
    <source>
        <dbReference type="Pfam" id="PF03522"/>
    </source>
</evidence>
<dbReference type="GO" id="GO:0006884">
    <property type="term" value="P:cell volume homeostasis"/>
    <property type="evidence" value="ECO:0007669"/>
    <property type="project" value="TreeGrafter"/>
</dbReference>
<dbReference type="Proteomes" id="UP000325113">
    <property type="component" value="Unassembled WGS sequence"/>
</dbReference>
<evidence type="ECO:0000313" key="11">
    <source>
        <dbReference type="EMBL" id="KAA0155129.1"/>
    </source>
</evidence>
<dbReference type="AlphaFoldDB" id="A0A5A8CQZ6"/>
<keyword evidence="13" id="KW-1185">Reference proteome</keyword>
<keyword evidence="3" id="KW-0813">Transport</keyword>
<dbReference type="GO" id="GO:0055078">
    <property type="term" value="P:sodium ion homeostasis"/>
    <property type="evidence" value="ECO:0007669"/>
    <property type="project" value="TreeGrafter"/>
</dbReference>
<evidence type="ECO:0000256" key="4">
    <source>
        <dbReference type="ARBA" id="ARBA00022692"/>
    </source>
</evidence>
<feature type="transmembrane region" description="Helical" evidence="8">
    <location>
        <begin position="224"/>
        <end position="244"/>
    </location>
</feature>
<keyword evidence="5 8" id="KW-1133">Transmembrane helix</keyword>
<dbReference type="EMBL" id="VLTM01000032">
    <property type="protein sequence ID" value="KAA0161834.1"/>
    <property type="molecule type" value="Genomic_DNA"/>
</dbReference>
<dbReference type="Pfam" id="PF00324">
    <property type="entry name" value="AA_permease"/>
    <property type="match status" value="1"/>
</dbReference>
<dbReference type="Pfam" id="PF03522">
    <property type="entry name" value="SLC12"/>
    <property type="match status" value="2"/>
</dbReference>
<feature type="transmembrane region" description="Helical" evidence="8">
    <location>
        <begin position="400"/>
        <end position="421"/>
    </location>
</feature>
<feature type="compositionally biased region" description="Basic and acidic residues" evidence="7">
    <location>
        <begin position="991"/>
        <end position="1002"/>
    </location>
</feature>
<evidence type="ECO:0000256" key="2">
    <source>
        <dbReference type="ARBA" id="ARBA00010593"/>
    </source>
</evidence>
<keyword evidence="4 8" id="KW-0812">Transmembrane</keyword>
<evidence type="ECO:0008006" key="15">
    <source>
        <dbReference type="Google" id="ProtNLM"/>
    </source>
</evidence>
<name>A0A5A8CQZ6_CAFRO</name>
<dbReference type="OMA" id="CKMRIFA"/>
<feature type="compositionally biased region" description="Basic and acidic residues" evidence="7">
    <location>
        <begin position="784"/>
        <end position="799"/>
    </location>
</feature>
<evidence type="ECO:0000313" key="13">
    <source>
        <dbReference type="Proteomes" id="UP000323011"/>
    </source>
</evidence>
<dbReference type="GO" id="GO:1990573">
    <property type="term" value="P:potassium ion import across plasma membrane"/>
    <property type="evidence" value="ECO:0007669"/>
    <property type="project" value="TreeGrafter"/>
</dbReference>
<feature type="domain" description="Amino acid permease/ SLC12A" evidence="9">
    <location>
        <begin position="106"/>
        <end position="592"/>
    </location>
</feature>
<organism evidence="11 13">
    <name type="scientific">Cafeteria roenbergensis</name>
    <name type="common">Marine flagellate</name>
    <dbReference type="NCBI Taxonomy" id="33653"/>
    <lineage>
        <taxon>Eukaryota</taxon>
        <taxon>Sar</taxon>
        <taxon>Stramenopiles</taxon>
        <taxon>Bigyra</taxon>
        <taxon>Opalozoa</taxon>
        <taxon>Bicosoecida</taxon>
        <taxon>Cafeteriaceae</taxon>
        <taxon>Cafeteria</taxon>
    </lineage>
</organism>
<dbReference type="InterPro" id="IPR018491">
    <property type="entry name" value="SLC12_C"/>
</dbReference>
<dbReference type="GO" id="GO:0008511">
    <property type="term" value="F:sodium:potassium:chloride symporter activity"/>
    <property type="evidence" value="ECO:0007669"/>
    <property type="project" value="TreeGrafter"/>
</dbReference>
<dbReference type="GO" id="GO:0055064">
    <property type="term" value="P:chloride ion homeostasis"/>
    <property type="evidence" value="ECO:0007669"/>
    <property type="project" value="TreeGrafter"/>
</dbReference>
<feature type="domain" description="SLC12A transporter C-terminal" evidence="10">
    <location>
        <begin position="605"/>
        <end position="795"/>
    </location>
</feature>
<evidence type="ECO:0000256" key="5">
    <source>
        <dbReference type="ARBA" id="ARBA00022989"/>
    </source>
</evidence>
<dbReference type="PANTHER" id="PTHR11827:SF103">
    <property type="entry name" value="SODIUM CHLORIDE COTRANSPORTER 69, ISOFORM E"/>
    <property type="match status" value="1"/>
</dbReference>
<comment type="caution">
    <text evidence="11">The sequence shown here is derived from an EMBL/GenBank/DDBJ whole genome shotgun (WGS) entry which is preliminary data.</text>
</comment>
<evidence type="ECO:0000256" key="3">
    <source>
        <dbReference type="ARBA" id="ARBA00022448"/>
    </source>
</evidence>
<feature type="domain" description="SLC12A transporter C-terminal" evidence="10">
    <location>
        <begin position="1073"/>
        <end position="1245"/>
    </location>
</feature>
<comment type="subcellular location">
    <subcellularLocation>
        <location evidence="1">Membrane</location>
        <topology evidence="1">Multi-pass membrane protein</topology>
    </subcellularLocation>
</comment>
<comment type="similarity">
    <text evidence="2">Belongs to the SLC12A transporter family.</text>
</comment>
<evidence type="ECO:0000313" key="12">
    <source>
        <dbReference type="EMBL" id="KAA0161834.1"/>
    </source>
</evidence>
<evidence type="ECO:0000256" key="6">
    <source>
        <dbReference type="ARBA" id="ARBA00023136"/>
    </source>
</evidence>
<protein>
    <recommendedName>
        <fullName evidence="15">Amino acid permease/ SLC12A domain-containing protein</fullName>
    </recommendedName>
</protein>
<feature type="compositionally biased region" description="Basic and acidic residues" evidence="7">
    <location>
        <begin position="811"/>
        <end position="826"/>
    </location>
</feature>
<feature type="compositionally biased region" description="Acidic residues" evidence="7">
    <location>
        <begin position="827"/>
        <end position="852"/>
    </location>
</feature>